<dbReference type="GO" id="GO:0004161">
    <property type="term" value="F:dimethylallyltranstransferase activity"/>
    <property type="evidence" value="ECO:0007669"/>
    <property type="project" value="TreeGrafter"/>
</dbReference>
<dbReference type="GO" id="GO:0005737">
    <property type="term" value="C:cytoplasm"/>
    <property type="evidence" value="ECO:0007669"/>
    <property type="project" value="TreeGrafter"/>
</dbReference>
<dbReference type="PROSITE" id="PS00444">
    <property type="entry name" value="POLYPRENYL_SYNTHASE_2"/>
    <property type="match status" value="1"/>
</dbReference>
<evidence type="ECO:0000256" key="4">
    <source>
        <dbReference type="ARBA" id="ARBA00022723"/>
    </source>
</evidence>
<evidence type="ECO:0000256" key="2">
    <source>
        <dbReference type="ARBA" id="ARBA00006706"/>
    </source>
</evidence>
<evidence type="ECO:0000256" key="3">
    <source>
        <dbReference type="ARBA" id="ARBA00022679"/>
    </source>
</evidence>
<evidence type="ECO:0000313" key="9">
    <source>
        <dbReference type="Proteomes" id="UP001438707"/>
    </source>
</evidence>
<dbReference type="SUPFAM" id="SSF48576">
    <property type="entry name" value="Terpenoid synthases"/>
    <property type="match status" value="1"/>
</dbReference>
<dbReference type="SFLD" id="SFLDG01017">
    <property type="entry name" value="Polyprenyl_Transferase_Like"/>
    <property type="match status" value="1"/>
</dbReference>
<dbReference type="Pfam" id="PF00348">
    <property type="entry name" value="polyprenyl_synt"/>
    <property type="match status" value="1"/>
</dbReference>
<keyword evidence="9" id="KW-1185">Reference proteome</keyword>
<sequence>MATSQAQHLNGSAPKTASAPLQAKKDFLKVFDQLRGEILDDPLLAGQPDYAHGWLAKMLNYNVPGGKLNRGMAVADVLSALRGDKECTREEKLSADILGWCIELLQAFFLVADDVMDQSVTRRGQPCWFRLPEVGLIATNDSIVLEGCIYRILQRHFRSSPSYGQILELFHETTFQTSHGQMLDLTTTPPGKVDLARYTVPTYMRIVTFKTAYYSFYLPVACGLIIGGKSDDKDLDVAKEICLQMGQYFQIQDDYLDAYAPPEVLGKVGTDIQDSKCSWLIVQALQRANAGQRSIIEDNYGKDNADNIGKIKEVYRQLRLDEVFQKYESESYHSLTSLIQKQNQLPEDVFMLLLNKIYKRSK</sequence>
<evidence type="ECO:0000256" key="7">
    <source>
        <dbReference type="RuleBase" id="RU004466"/>
    </source>
</evidence>
<reference evidence="8 9" key="1">
    <citation type="journal article" date="2024" name="Nat. Commun.">
        <title>Phylogenomics reveals the evolutionary origins of lichenization in chlorophyte algae.</title>
        <authorList>
            <person name="Puginier C."/>
            <person name="Libourel C."/>
            <person name="Otte J."/>
            <person name="Skaloud P."/>
            <person name="Haon M."/>
            <person name="Grisel S."/>
            <person name="Petersen M."/>
            <person name="Berrin J.G."/>
            <person name="Delaux P.M."/>
            <person name="Dal Grande F."/>
            <person name="Keller J."/>
        </authorList>
    </citation>
    <scope>NUCLEOTIDE SEQUENCE [LARGE SCALE GENOMIC DNA]</scope>
    <source>
        <strain evidence="8 9">SAG 2145</strain>
    </source>
</reference>
<comment type="pathway">
    <text evidence="6">Pheromone biosynthesis.</text>
</comment>
<dbReference type="Proteomes" id="UP001438707">
    <property type="component" value="Unassembled WGS sequence"/>
</dbReference>
<dbReference type="InterPro" id="IPR033749">
    <property type="entry name" value="Polyprenyl_synt_CS"/>
</dbReference>
<comment type="caution">
    <text evidence="8">The sequence shown here is derived from an EMBL/GenBank/DDBJ whole genome shotgun (WGS) entry which is preliminary data.</text>
</comment>
<evidence type="ECO:0000256" key="6">
    <source>
        <dbReference type="ARBA" id="ARBA00033740"/>
    </source>
</evidence>
<dbReference type="InterPro" id="IPR039702">
    <property type="entry name" value="FPS1-like"/>
</dbReference>
<dbReference type="AlphaFoldDB" id="A0AAW1RVM4"/>
<dbReference type="Gene3D" id="1.10.600.10">
    <property type="entry name" value="Farnesyl Diphosphate Synthase"/>
    <property type="match status" value="1"/>
</dbReference>
<dbReference type="InterPro" id="IPR000092">
    <property type="entry name" value="Polyprenyl_synt"/>
</dbReference>
<proteinExistence type="inferred from homology"/>
<dbReference type="CDD" id="cd00685">
    <property type="entry name" value="Trans_IPPS_HT"/>
    <property type="match status" value="1"/>
</dbReference>
<dbReference type="PANTHER" id="PTHR11525:SF0">
    <property type="entry name" value="FARNESYL PYROPHOSPHATE SYNTHASE"/>
    <property type="match status" value="1"/>
</dbReference>
<dbReference type="InterPro" id="IPR008949">
    <property type="entry name" value="Isoprenoid_synthase_dom_sf"/>
</dbReference>
<dbReference type="GO" id="GO:0046872">
    <property type="term" value="F:metal ion binding"/>
    <property type="evidence" value="ECO:0007669"/>
    <property type="project" value="UniProtKB-KW"/>
</dbReference>
<dbReference type="SFLD" id="SFLDS00005">
    <property type="entry name" value="Isoprenoid_Synthase_Type_I"/>
    <property type="match status" value="1"/>
</dbReference>
<evidence type="ECO:0008006" key="10">
    <source>
        <dbReference type="Google" id="ProtNLM"/>
    </source>
</evidence>
<dbReference type="PANTHER" id="PTHR11525">
    <property type="entry name" value="FARNESYL-PYROPHOSPHATE SYNTHETASE"/>
    <property type="match status" value="1"/>
</dbReference>
<comment type="similarity">
    <text evidence="2 7">Belongs to the FPP/GGPP synthase family.</text>
</comment>
<keyword evidence="5" id="KW-0460">Magnesium</keyword>
<dbReference type="GO" id="GO:0004337">
    <property type="term" value="F:(2E,6E)-farnesyl diphosphate synthase activity"/>
    <property type="evidence" value="ECO:0007669"/>
    <property type="project" value="TreeGrafter"/>
</dbReference>
<comment type="cofactor">
    <cofactor evidence="1">
        <name>Mg(2+)</name>
        <dbReference type="ChEBI" id="CHEBI:18420"/>
    </cofactor>
</comment>
<evidence type="ECO:0000256" key="1">
    <source>
        <dbReference type="ARBA" id="ARBA00001946"/>
    </source>
</evidence>
<organism evidence="8 9">
    <name type="scientific">Apatococcus lobatus</name>
    <dbReference type="NCBI Taxonomy" id="904363"/>
    <lineage>
        <taxon>Eukaryota</taxon>
        <taxon>Viridiplantae</taxon>
        <taxon>Chlorophyta</taxon>
        <taxon>core chlorophytes</taxon>
        <taxon>Trebouxiophyceae</taxon>
        <taxon>Chlorellales</taxon>
        <taxon>Chlorellaceae</taxon>
        <taxon>Apatococcus</taxon>
    </lineage>
</organism>
<dbReference type="GO" id="GO:0045337">
    <property type="term" value="P:farnesyl diphosphate biosynthetic process"/>
    <property type="evidence" value="ECO:0007669"/>
    <property type="project" value="TreeGrafter"/>
</dbReference>
<gene>
    <name evidence="8" type="ORF">WJX74_006667</name>
</gene>
<protein>
    <recommendedName>
        <fullName evidence="10">Farnesyl diphosphate synthase</fullName>
    </recommendedName>
</protein>
<keyword evidence="4" id="KW-0479">Metal-binding</keyword>
<accession>A0AAW1RVM4</accession>
<name>A0AAW1RVM4_9CHLO</name>
<dbReference type="FunFam" id="1.10.600.10:FF:000021">
    <property type="entry name" value="Farnesyl pyrophosphate synthase"/>
    <property type="match status" value="1"/>
</dbReference>
<dbReference type="EMBL" id="JALJOS010000006">
    <property type="protein sequence ID" value="KAK9837863.1"/>
    <property type="molecule type" value="Genomic_DNA"/>
</dbReference>
<dbReference type="PROSITE" id="PS00723">
    <property type="entry name" value="POLYPRENYL_SYNTHASE_1"/>
    <property type="match status" value="1"/>
</dbReference>
<evidence type="ECO:0000313" key="8">
    <source>
        <dbReference type="EMBL" id="KAK9837863.1"/>
    </source>
</evidence>
<dbReference type="GO" id="GO:0042811">
    <property type="term" value="P:pheromone biosynthetic process"/>
    <property type="evidence" value="ECO:0007669"/>
    <property type="project" value="UniProtKB-ARBA"/>
</dbReference>
<keyword evidence="3 7" id="KW-0808">Transferase</keyword>
<evidence type="ECO:0000256" key="5">
    <source>
        <dbReference type="ARBA" id="ARBA00022842"/>
    </source>
</evidence>